<evidence type="ECO:0000256" key="4">
    <source>
        <dbReference type="ARBA" id="ARBA00022795"/>
    </source>
</evidence>
<keyword evidence="8" id="KW-1185">Reference proteome</keyword>
<evidence type="ECO:0000256" key="2">
    <source>
        <dbReference type="ARBA" id="ARBA00008787"/>
    </source>
</evidence>
<accession>A0ABR7DJU8</accession>
<dbReference type="PANTHER" id="PTHR34773">
    <property type="entry name" value="FLAGELLAR SECRETION CHAPERONE FLIS"/>
    <property type="match status" value="1"/>
</dbReference>
<reference evidence="7 8" key="1">
    <citation type="submission" date="2020-08" db="EMBL/GenBank/DDBJ databases">
        <title>Genome public.</title>
        <authorList>
            <person name="Liu C."/>
            <person name="Sun Q."/>
        </authorList>
    </citation>
    <scope>NUCLEOTIDE SEQUENCE [LARGE SCALE GENOMIC DNA]</scope>
    <source>
        <strain evidence="7 8">NSJ-6</strain>
    </source>
</reference>
<protein>
    <recommendedName>
        <fullName evidence="6">Flagellar secretion chaperone FliS</fullName>
    </recommendedName>
</protein>
<organism evidence="7 8">
    <name type="scientific">Clostridium hominis</name>
    <dbReference type="NCBI Taxonomy" id="2763036"/>
    <lineage>
        <taxon>Bacteria</taxon>
        <taxon>Bacillati</taxon>
        <taxon>Bacillota</taxon>
        <taxon>Clostridia</taxon>
        <taxon>Eubacteriales</taxon>
        <taxon>Clostridiaceae</taxon>
        <taxon>Clostridium</taxon>
    </lineage>
</organism>
<evidence type="ECO:0000256" key="5">
    <source>
        <dbReference type="ARBA" id="ARBA00023186"/>
    </source>
</evidence>
<comment type="subcellular location">
    <subcellularLocation>
        <location evidence="1 6">Cytoplasm</location>
        <location evidence="1 6">Cytosol</location>
    </subcellularLocation>
</comment>
<dbReference type="SUPFAM" id="SSF101116">
    <property type="entry name" value="Flagellar export chaperone FliS"/>
    <property type="match status" value="1"/>
</dbReference>
<proteinExistence type="inferred from homology"/>
<dbReference type="PIRSF" id="PIRSF039090">
    <property type="entry name" value="Flis"/>
    <property type="match status" value="1"/>
</dbReference>
<evidence type="ECO:0000313" key="8">
    <source>
        <dbReference type="Proteomes" id="UP000596929"/>
    </source>
</evidence>
<dbReference type="NCBIfam" id="TIGR00208">
    <property type="entry name" value="fliS"/>
    <property type="match status" value="1"/>
</dbReference>
<evidence type="ECO:0000256" key="6">
    <source>
        <dbReference type="PIRNR" id="PIRNR039090"/>
    </source>
</evidence>
<dbReference type="EMBL" id="JACOOO010000047">
    <property type="protein sequence ID" value="MBC5630938.1"/>
    <property type="molecule type" value="Genomic_DNA"/>
</dbReference>
<keyword evidence="4 6" id="KW-1005">Bacterial flagellum biogenesis</keyword>
<keyword evidence="5" id="KW-0143">Chaperone</keyword>
<evidence type="ECO:0000256" key="3">
    <source>
        <dbReference type="ARBA" id="ARBA00022490"/>
    </source>
</evidence>
<keyword evidence="7" id="KW-0966">Cell projection</keyword>
<dbReference type="CDD" id="cd16098">
    <property type="entry name" value="FliS"/>
    <property type="match status" value="1"/>
</dbReference>
<evidence type="ECO:0000256" key="1">
    <source>
        <dbReference type="ARBA" id="ARBA00004514"/>
    </source>
</evidence>
<gene>
    <name evidence="7" type="primary">fliS</name>
    <name evidence="7" type="ORF">H8S20_19100</name>
</gene>
<evidence type="ECO:0000313" key="7">
    <source>
        <dbReference type="EMBL" id="MBC5630938.1"/>
    </source>
</evidence>
<keyword evidence="3 6" id="KW-0963">Cytoplasm</keyword>
<comment type="similarity">
    <text evidence="2 6">Belongs to the FliS family.</text>
</comment>
<dbReference type="Gene3D" id="1.20.120.340">
    <property type="entry name" value="Flagellar protein FliS"/>
    <property type="match status" value="1"/>
</dbReference>
<dbReference type="PANTHER" id="PTHR34773:SF1">
    <property type="entry name" value="FLAGELLAR SECRETION CHAPERONE FLIS"/>
    <property type="match status" value="1"/>
</dbReference>
<dbReference type="RefSeq" id="WP_186861084.1">
    <property type="nucleotide sequence ID" value="NZ_JACOOO010000047.1"/>
</dbReference>
<keyword evidence="7" id="KW-0282">Flagellum</keyword>
<dbReference type="Pfam" id="PF02561">
    <property type="entry name" value="FliS"/>
    <property type="match status" value="1"/>
</dbReference>
<keyword evidence="7" id="KW-0969">Cilium</keyword>
<sequence>MYAANPYNVYKQNSINMSSKENLLLMLVDATVRCTKLARKAIEEKNIQLAHKELTRVQDIYTELISTLNMNAGDFTRDLHNLYSFIKERLAIANIKKDVTIIDEILPLIEEIRDMWHEANKIAKSVK</sequence>
<dbReference type="InterPro" id="IPR003713">
    <property type="entry name" value="FliS"/>
</dbReference>
<dbReference type="Proteomes" id="UP000596929">
    <property type="component" value="Unassembled WGS sequence"/>
</dbReference>
<dbReference type="InterPro" id="IPR036584">
    <property type="entry name" value="FliS_sf"/>
</dbReference>
<comment type="caution">
    <text evidence="7">The sequence shown here is derived from an EMBL/GenBank/DDBJ whole genome shotgun (WGS) entry which is preliminary data.</text>
</comment>
<name>A0ABR7DJU8_9CLOT</name>